<dbReference type="PANTHER" id="PTHR43806:SF11">
    <property type="entry name" value="CEREVISIN-RELATED"/>
    <property type="match status" value="1"/>
</dbReference>
<dbReference type="SMART" id="SM00710">
    <property type="entry name" value="PbH1"/>
    <property type="match status" value="3"/>
</dbReference>
<accession>A0A1H3E353</accession>
<dbReference type="InterPro" id="IPR008969">
    <property type="entry name" value="CarboxyPept-like_regulatory"/>
</dbReference>
<dbReference type="SUPFAM" id="SSF49464">
    <property type="entry name" value="Carboxypeptidase regulatory domain-like"/>
    <property type="match status" value="1"/>
</dbReference>
<dbReference type="PROSITE" id="PS00136">
    <property type="entry name" value="SUBTILASE_ASP"/>
    <property type="match status" value="1"/>
</dbReference>
<gene>
    <name evidence="10" type="ORF">SAMN04487946_10213</name>
</gene>
<keyword evidence="8" id="KW-1133">Transmembrane helix</keyword>
<feature type="domain" description="Peptidase S8/S53" evidence="9">
    <location>
        <begin position="177"/>
        <end position="447"/>
    </location>
</feature>
<feature type="compositionally biased region" description="Basic and acidic residues" evidence="7">
    <location>
        <begin position="427"/>
        <end position="440"/>
    </location>
</feature>
<dbReference type="PROSITE" id="PS51892">
    <property type="entry name" value="SUBTILASE"/>
    <property type="match status" value="1"/>
</dbReference>
<name>A0A1H3E353_9EURY</name>
<dbReference type="OrthoDB" id="341609at2157"/>
<dbReference type="Gene3D" id="2.60.40.1120">
    <property type="entry name" value="Carboxypeptidase-like, regulatory domain"/>
    <property type="match status" value="1"/>
</dbReference>
<dbReference type="SUPFAM" id="SSF51126">
    <property type="entry name" value="Pectin lyase-like"/>
    <property type="match status" value="1"/>
</dbReference>
<keyword evidence="3 5" id="KW-0378">Hydrolase</keyword>
<dbReference type="Gene3D" id="2.160.20.10">
    <property type="entry name" value="Single-stranded right-handed beta-helix, Pectin lyase-like"/>
    <property type="match status" value="1"/>
</dbReference>
<dbReference type="Proteomes" id="UP000199170">
    <property type="component" value="Unassembled WGS sequence"/>
</dbReference>
<evidence type="ECO:0000256" key="3">
    <source>
        <dbReference type="ARBA" id="ARBA00022801"/>
    </source>
</evidence>
<evidence type="ECO:0000256" key="8">
    <source>
        <dbReference type="SAM" id="Phobius"/>
    </source>
</evidence>
<organism evidence="10 11">
    <name type="scientific">Halobellus clavatus</name>
    <dbReference type="NCBI Taxonomy" id="660517"/>
    <lineage>
        <taxon>Archaea</taxon>
        <taxon>Methanobacteriati</taxon>
        <taxon>Methanobacteriota</taxon>
        <taxon>Stenosarchaea group</taxon>
        <taxon>Halobacteria</taxon>
        <taxon>Halobacteriales</taxon>
        <taxon>Haloferacaceae</taxon>
        <taxon>Halobellus</taxon>
    </lineage>
</organism>
<dbReference type="InterPro" id="IPR011050">
    <property type="entry name" value="Pectin_lyase_fold/virulence"/>
</dbReference>
<comment type="similarity">
    <text evidence="1 5 6">Belongs to the peptidase S8 family.</text>
</comment>
<keyword evidence="4 5" id="KW-0720">Serine protease</keyword>
<dbReference type="InterPro" id="IPR023828">
    <property type="entry name" value="Peptidase_S8_Ser-AS"/>
</dbReference>
<feature type="region of interest" description="Disordered" evidence="7">
    <location>
        <begin position="130"/>
        <end position="152"/>
    </location>
</feature>
<feature type="region of interest" description="Disordered" evidence="7">
    <location>
        <begin position="856"/>
        <end position="881"/>
    </location>
</feature>
<dbReference type="Pfam" id="PF13620">
    <property type="entry name" value="CarboxypepD_reg"/>
    <property type="match status" value="1"/>
</dbReference>
<feature type="region of interest" description="Disordered" evidence="7">
    <location>
        <begin position="427"/>
        <end position="447"/>
    </location>
</feature>
<dbReference type="InterPro" id="IPR023827">
    <property type="entry name" value="Peptidase_S8_Asp-AS"/>
</dbReference>
<feature type="active site" description="Charge relay system" evidence="5">
    <location>
        <position position="395"/>
    </location>
</feature>
<feature type="transmembrane region" description="Helical" evidence="8">
    <location>
        <begin position="888"/>
        <end position="906"/>
    </location>
</feature>
<keyword evidence="2 5" id="KW-0645">Protease</keyword>
<proteinExistence type="inferred from homology"/>
<dbReference type="Pfam" id="PF00082">
    <property type="entry name" value="Peptidase_S8"/>
    <property type="match status" value="1"/>
</dbReference>
<dbReference type="Gene3D" id="3.40.50.200">
    <property type="entry name" value="Peptidase S8/S53 domain"/>
    <property type="match status" value="1"/>
</dbReference>
<dbReference type="RefSeq" id="WP_089765317.1">
    <property type="nucleotide sequence ID" value="NZ_FNPB01000002.1"/>
</dbReference>
<keyword evidence="11" id="KW-1185">Reference proteome</keyword>
<dbReference type="InterPro" id="IPR012334">
    <property type="entry name" value="Pectin_lyas_fold"/>
</dbReference>
<sequence>MDETTAVGRRAFLSAAAGAATVAGCAEVSQGAVDPELVERAGRVEGIIRVEAGTADDVSELPSRNERVGALRRHATRTQQRVVDSVKRTPGVELRRQFWVANAVLVTVDTEVASFADIAAIDGVDRIHRTATGADRRPPDLDATGESVAQTTQDDGVSYGLEMMNVPAVWERFGSRGEGTRIAIVDTGIDASHPDIDLTAWAEFDAEGQRVDSEPHDPDGHGTGMSSLATGGDASGTQIGVAPEAELLVAKQAPDGRFASTLAALEWAVENGADVVSMSFEFGPLEHEAIEPFANAIAAGTVVVAGAVGPQLYLSPGSLYSTFTTGAVDSERQPYQNGNGGEIRTDRYWRSDAVPDEWPDRYVVPDATAPGVDVLTAVPDNDEFDGGHLRTDGTSNSAPHVSGVIALLRSLDGDRSPAELGRILRETAEQPGDPSEHPDPNGDFGHGIVDAAAAAGEVAGRDRTLSGTVTDPDGVPVAGATVSAVTGATTRTDEQGRYTLSVPDGEETVTADAVGYDPVTRRLAPGDGREIGLQSERRPDVRRAGRLPTHVAPGDTLALEFEVAHAGYVTILARESPFLVPASAVSVRVNGEPATVEEPTEIADEATLRIELDVDEGARGIVPLQLSLADGERNADIELAPIHVHERPLRVSADEDIQRAIDIAAPETTVELAGDRWEVAVSDFESPLPDSRFGNPIFDQTRDDQAGLVVDKPIRLVAADDSDPTLVASGGSGDRTFGLQVASHFATVRGIQVVAEGATAAVSVLDGDGVHLRNLDLSGGTNGVYSQFTKSLVVEECRISATETAVEFRELSVNGLVSDSTIRDAQQGVYLSGRTGDRLFDVDVTVTGNTFESVGTPIDSEGTATITGGDGEPRQTGGEPPANSMLDLVLYAATAGAVGALFYPYGRRRLGARR</sequence>
<dbReference type="EMBL" id="FNPB01000002">
    <property type="protein sequence ID" value="SDX73060.1"/>
    <property type="molecule type" value="Genomic_DNA"/>
</dbReference>
<evidence type="ECO:0000313" key="11">
    <source>
        <dbReference type="Proteomes" id="UP000199170"/>
    </source>
</evidence>
<evidence type="ECO:0000256" key="1">
    <source>
        <dbReference type="ARBA" id="ARBA00011073"/>
    </source>
</evidence>
<evidence type="ECO:0000256" key="4">
    <source>
        <dbReference type="ARBA" id="ARBA00022825"/>
    </source>
</evidence>
<dbReference type="PANTHER" id="PTHR43806">
    <property type="entry name" value="PEPTIDASE S8"/>
    <property type="match status" value="1"/>
</dbReference>
<evidence type="ECO:0000256" key="2">
    <source>
        <dbReference type="ARBA" id="ARBA00022670"/>
    </source>
</evidence>
<evidence type="ECO:0000256" key="7">
    <source>
        <dbReference type="SAM" id="MobiDB-lite"/>
    </source>
</evidence>
<dbReference type="InterPro" id="IPR006626">
    <property type="entry name" value="PbH1"/>
</dbReference>
<dbReference type="GO" id="GO:0004252">
    <property type="term" value="F:serine-type endopeptidase activity"/>
    <property type="evidence" value="ECO:0007669"/>
    <property type="project" value="UniProtKB-UniRule"/>
</dbReference>
<dbReference type="InterPro" id="IPR015500">
    <property type="entry name" value="Peptidase_S8_subtilisin-rel"/>
</dbReference>
<feature type="active site" description="Charge relay system" evidence="5">
    <location>
        <position position="186"/>
    </location>
</feature>
<evidence type="ECO:0000256" key="6">
    <source>
        <dbReference type="RuleBase" id="RU003355"/>
    </source>
</evidence>
<dbReference type="PROSITE" id="PS00138">
    <property type="entry name" value="SUBTILASE_SER"/>
    <property type="match status" value="1"/>
</dbReference>
<dbReference type="PRINTS" id="PR00723">
    <property type="entry name" value="SUBTILISIN"/>
</dbReference>
<evidence type="ECO:0000259" key="9">
    <source>
        <dbReference type="Pfam" id="PF00082"/>
    </source>
</evidence>
<dbReference type="GO" id="GO:0006508">
    <property type="term" value="P:proteolysis"/>
    <property type="evidence" value="ECO:0007669"/>
    <property type="project" value="UniProtKB-KW"/>
</dbReference>
<feature type="compositionally biased region" description="Basic and acidic residues" evidence="7">
    <location>
        <begin position="130"/>
        <end position="140"/>
    </location>
</feature>
<reference evidence="11" key="1">
    <citation type="submission" date="2016-10" db="EMBL/GenBank/DDBJ databases">
        <authorList>
            <person name="Varghese N."/>
            <person name="Submissions S."/>
        </authorList>
    </citation>
    <scope>NUCLEOTIDE SEQUENCE [LARGE SCALE GENOMIC DNA]</scope>
    <source>
        <strain evidence="11">CGMCC 1.10118</strain>
    </source>
</reference>
<keyword evidence="8" id="KW-0812">Transmembrane</keyword>
<dbReference type="STRING" id="660517.SAMN04487946_10213"/>
<dbReference type="InterPro" id="IPR050131">
    <property type="entry name" value="Peptidase_S8_subtilisin-like"/>
</dbReference>
<feature type="active site" description="Charge relay system" evidence="5">
    <location>
        <position position="221"/>
    </location>
</feature>
<dbReference type="AlphaFoldDB" id="A0A1H3E353"/>
<evidence type="ECO:0000256" key="5">
    <source>
        <dbReference type="PROSITE-ProRule" id="PRU01240"/>
    </source>
</evidence>
<evidence type="ECO:0000313" key="10">
    <source>
        <dbReference type="EMBL" id="SDX73060.1"/>
    </source>
</evidence>
<keyword evidence="8" id="KW-0472">Membrane</keyword>
<protein>
    <submittedName>
        <fullName evidence="10">Serine protease, subtilisin family</fullName>
    </submittedName>
</protein>
<dbReference type="InterPro" id="IPR036852">
    <property type="entry name" value="Peptidase_S8/S53_dom_sf"/>
</dbReference>
<dbReference type="InterPro" id="IPR000209">
    <property type="entry name" value="Peptidase_S8/S53_dom"/>
</dbReference>
<dbReference type="SUPFAM" id="SSF52743">
    <property type="entry name" value="Subtilisin-like"/>
    <property type="match status" value="1"/>
</dbReference>